<evidence type="ECO:0000313" key="1">
    <source>
        <dbReference type="EMBL" id="KAJ8664867.1"/>
    </source>
</evidence>
<evidence type="ECO:0000313" key="2">
    <source>
        <dbReference type="Proteomes" id="UP001239111"/>
    </source>
</evidence>
<reference evidence="1" key="1">
    <citation type="submission" date="2023-04" db="EMBL/GenBank/DDBJ databases">
        <title>A chromosome-level genome assembly of the parasitoid wasp Eretmocerus hayati.</title>
        <authorList>
            <person name="Zhong Y."/>
            <person name="Liu S."/>
            <person name="Liu Y."/>
        </authorList>
    </citation>
    <scope>NUCLEOTIDE SEQUENCE</scope>
    <source>
        <strain evidence="1">ZJU_SS_LIU_2023</strain>
    </source>
</reference>
<organism evidence="1 2">
    <name type="scientific">Eretmocerus hayati</name>
    <dbReference type="NCBI Taxonomy" id="131215"/>
    <lineage>
        <taxon>Eukaryota</taxon>
        <taxon>Metazoa</taxon>
        <taxon>Ecdysozoa</taxon>
        <taxon>Arthropoda</taxon>
        <taxon>Hexapoda</taxon>
        <taxon>Insecta</taxon>
        <taxon>Pterygota</taxon>
        <taxon>Neoptera</taxon>
        <taxon>Endopterygota</taxon>
        <taxon>Hymenoptera</taxon>
        <taxon>Apocrita</taxon>
        <taxon>Proctotrupomorpha</taxon>
        <taxon>Chalcidoidea</taxon>
        <taxon>Aphelinidae</taxon>
        <taxon>Aphelininae</taxon>
        <taxon>Eretmocerus</taxon>
    </lineage>
</organism>
<dbReference type="EMBL" id="CM056744">
    <property type="protein sequence ID" value="KAJ8664867.1"/>
    <property type="molecule type" value="Genomic_DNA"/>
</dbReference>
<proteinExistence type="predicted"/>
<name>A0ACC2N1H2_9HYME</name>
<gene>
    <name evidence="1" type="ORF">QAD02_006529</name>
</gene>
<accession>A0ACC2N1H2</accession>
<dbReference type="Proteomes" id="UP001239111">
    <property type="component" value="Chromosome 4"/>
</dbReference>
<keyword evidence="2" id="KW-1185">Reference proteome</keyword>
<comment type="caution">
    <text evidence="1">The sequence shown here is derived from an EMBL/GenBank/DDBJ whole genome shotgun (WGS) entry which is preliminary data.</text>
</comment>
<sequence>MISKIIISSFCVVFLYTIGVQSYGRVLDPVHRGGAWRLGLGTPINYDDHMNQCGGYIIQYQKNKGKCGVCGDNYADEKPQANQNHGTYGTGTIVKTYTENELITVTVELTANLGGYFEFSICSIDMTTDGLETEDCFQNLPLEDGITTKYHLPDDKAGERQIKLQLPEDFYCEQCSLRWQYTAANNWGICEDGTGKLGCGPQETFRTCSDVQIKAKNEEETGR</sequence>
<protein>
    <submittedName>
        <fullName evidence="1">Uncharacterized protein</fullName>
    </submittedName>
</protein>